<dbReference type="GO" id="GO:0005737">
    <property type="term" value="C:cytoplasm"/>
    <property type="evidence" value="ECO:0007669"/>
    <property type="project" value="TreeGrafter"/>
</dbReference>
<evidence type="ECO:0000256" key="2">
    <source>
        <dbReference type="ARBA" id="ARBA00022448"/>
    </source>
</evidence>
<sequence length="113" mass="12651">MSDLVSKITDKNFQTEVLESKIPVLVDFWADWCGPCLALAPVLEQIAKEHPEKIKVCKVNVEENPQLAAKFNIRNIPFLAFVKDGQKVAELVGNQPKKVILNQIEALHDSEAN</sequence>
<feature type="site" description="Contributes to redox potential value" evidence="8">
    <location>
        <position position="35"/>
    </location>
</feature>
<dbReference type="Proteomes" id="UP000291236">
    <property type="component" value="Chromosome"/>
</dbReference>
<name>A0A4P2VHT0_FLUSA</name>
<reference evidence="11 12" key="1">
    <citation type="submission" date="2018-12" db="EMBL/GenBank/DDBJ databases">
        <title>Rubrispira sanarue gen. nov., sp., nov., a member of the order Silvanigrellales, isolated from a brackish lake in Hamamatsu Japan.</title>
        <authorList>
            <person name="Maejima Y."/>
            <person name="Iino T."/>
            <person name="Muraguchi Y."/>
            <person name="Fukuda K."/>
            <person name="Nojiri H."/>
            <person name="Ohkuma M."/>
            <person name="Moriuchi R."/>
            <person name="Dohra H."/>
            <person name="Kimbara K."/>
            <person name="Shintani M."/>
        </authorList>
    </citation>
    <scope>NUCLEOTIDE SEQUENCE [LARGE SCALE GENOMIC DNA]</scope>
    <source>
        <strain evidence="11 12">RF1110005</strain>
    </source>
</reference>
<protein>
    <recommendedName>
        <fullName evidence="6 7">Thioredoxin</fullName>
    </recommendedName>
</protein>
<dbReference type="PROSITE" id="PS00194">
    <property type="entry name" value="THIOREDOXIN_1"/>
    <property type="match status" value="1"/>
</dbReference>
<accession>A0A4P2VHT0</accession>
<gene>
    <name evidence="11" type="ORF">JCM31447_07520</name>
</gene>
<dbReference type="InterPro" id="IPR017937">
    <property type="entry name" value="Thioredoxin_CS"/>
</dbReference>
<comment type="similarity">
    <text evidence="1 7">Belongs to the thioredoxin family.</text>
</comment>
<dbReference type="PANTHER" id="PTHR45663:SF11">
    <property type="entry name" value="GEO12009P1"/>
    <property type="match status" value="1"/>
</dbReference>
<feature type="active site" description="Nucleophile" evidence="8">
    <location>
        <position position="33"/>
    </location>
</feature>
<evidence type="ECO:0000259" key="10">
    <source>
        <dbReference type="PROSITE" id="PS51352"/>
    </source>
</evidence>
<dbReference type="PROSITE" id="PS51352">
    <property type="entry name" value="THIOREDOXIN_2"/>
    <property type="match status" value="1"/>
</dbReference>
<keyword evidence="12" id="KW-1185">Reference proteome</keyword>
<evidence type="ECO:0000256" key="1">
    <source>
        <dbReference type="ARBA" id="ARBA00008987"/>
    </source>
</evidence>
<feature type="site" description="Contributes to redox potential value" evidence="8">
    <location>
        <position position="34"/>
    </location>
</feature>
<feature type="active site" description="Nucleophile" evidence="8">
    <location>
        <position position="36"/>
    </location>
</feature>
<evidence type="ECO:0000256" key="5">
    <source>
        <dbReference type="ARBA" id="ARBA00023284"/>
    </source>
</evidence>
<dbReference type="Gene3D" id="3.40.30.10">
    <property type="entry name" value="Glutaredoxin"/>
    <property type="match status" value="1"/>
</dbReference>
<dbReference type="InterPro" id="IPR005746">
    <property type="entry name" value="Thioredoxin"/>
</dbReference>
<evidence type="ECO:0000256" key="9">
    <source>
        <dbReference type="PIRSR" id="PIRSR000077-4"/>
    </source>
</evidence>
<dbReference type="KEGG" id="sbf:JCM31447_07520"/>
<feature type="domain" description="Thioredoxin" evidence="10">
    <location>
        <begin position="1"/>
        <end position="109"/>
    </location>
</feature>
<dbReference type="OrthoDB" id="5294541at2"/>
<feature type="disulfide bond" description="Redox-active" evidence="9">
    <location>
        <begin position="33"/>
        <end position="36"/>
    </location>
</feature>
<dbReference type="InterPro" id="IPR036249">
    <property type="entry name" value="Thioredoxin-like_sf"/>
</dbReference>
<dbReference type="GO" id="GO:0015035">
    <property type="term" value="F:protein-disulfide reductase activity"/>
    <property type="evidence" value="ECO:0007669"/>
    <property type="project" value="UniProtKB-UniRule"/>
</dbReference>
<dbReference type="NCBIfam" id="TIGR01068">
    <property type="entry name" value="thioredoxin"/>
    <property type="match status" value="1"/>
</dbReference>
<keyword evidence="4 9" id="KW-1015">Disulfide bond</keyword>
<dbReference type="Pfam" id="PF00085">
    <property type="entry name" value="Thioredoxin"/>
    <property type="match status" value="1"/>
</dbReference>
<keyword evidence="2" id="KW-0813">Transport</keyword>
<dbReference type="EMBL" id="AP019368">
    <property type="protein sequence ID" value="BBH52311.1"/>
    <property type="molecule type" value="Genomic_DNA"/>
</dbReference>
<dbReference type="RefSeq" id="WP_130606691.1">
    <property type="nucleotide sequence ID" value="NZ_AP019368.1"/>
</dbReference>
<evidence type="ECO:0000256" key="8">
    <source>
        <dbReference type="PIRSR" id="PIRSR000077-1"/>
    </source>
</evidence>
<dbReference type="CDD" id="cd02947">
    <property type="entry name" value="TRX_family"/>
    <property type="match status" value="1"/>
</dbReference>
<organism evidence="11 12">
    <name type="scientific">Fluviispira sanaruensis</name>
    <dbReference type="NCBI Taxonomy" id="2493639"/>
    <lineage>
        <taxon>Bacteria</taxon>
        <taxon>Pseudomonadati</taxon>
        <taxon>Bdellovibrionota</taxon>
        <taxon>Oligoflexia</taxon>
        <taxon>Silvanigrellales</taxon>
        <taxon>Silvanigrellaceae</taxon>
        <taxon>Fluviispira</taxon>
    </lineage>
</organism>
<evidence type="ECO:0000256" key="4">
    <source>
        <dbReference type="ARBA" id="ARBA00023157"/>
    </source>
</evidence>
<dbReference type="PANTHER" id="PTHR45663">
    <property type="entry name" value="GEO12009P1"/>
    <property type="match status" value="1"/>
</dbReference>
<dbReference type="FunFam" id="3.40.30.10:FF:000001">
    <property type="entry name" value="Thioredoxin"/>
    <property type="match status" value="1"/>
</dbReference>
<proteinExistence type="inferred from homology"/>
<evidence type="ECO:0000256" key="6">
    <source>
        <dbReference type="NCBIfam" id="TIGR01068"/>
    </source>
</evidence>
<evidence type="ECO:0000313" key="12">
    <source>
        <dbReference type="Proteomes" id="UP000291236"/>
    </source>
</evidence>
<dbReference type="AlphaFoldDB" id="A0A4P2VHT0"/>
<dbReference type="SUPFAM" id="SSF52833">
    <property type="entry name" value="Thioredoxin-like"/>
    <property type="match status" value="1"/>
</dbReference>
<keyword evidence="3" id="KW-0249">Electron transport</keyword>
<evidence type="ECO:0000256" key="3">
    <source>
        <dbReference type="ARBA" id="ARBA00022982"/>
    </source>
</evidence>
<evidence type="ECO:0000313" key="11">
    <source>
        <dbReference type="EMBL" id="BBH52311.1"/>
    </source>
</evidence>
<keyword evidence="5 9" id="KW-0676">Redox-active center</keyword>
<dbReference type="PRINTS" id="PR00421">
    <property type="entry name" value="THIOREDOXIN"/>
</dbReference>
<dbReference type="PIRSF" id="PIRSF000077">
    <property type="entry name" value="Thioredoxin"/>
    <property type="match status" value="1"/>
</dbReference>
<evidence type="ECO:0000256" key="7">
    <source>
        <dbReference type="PIRNR" id="PIRNR000077"/>
    </source>
</evidence>
<dbReference type="InterPro" id="IPR013766">
    <property type="entry name" value="Thioredoxin_domain"/>
</dbReference>
<feature type="site" description="Deprotonates C-terminal active site Cys" evidence="8">
    <location>
        <position position="27"/>
    </location>
</feature>